<protein>
    <submittedName>
        <fullName evidence="4">Glycosyltransferase</fullName>
    </submittedName>
</protein>
<keyword evidence="1" id="KW-0328">Glycosyltransferase</keyword>
<dbReference type="CDD" id="cd02511">
    <property type="entry name" value="Beta4Glucosyltransferase"/>
    <property type="match status" value="1"/>
</dbReference>
<dbReference type="AlphaFoldDB" id="A0A838ZSC8"/>
<dbReference type="Pfam" id="PF00535">
    <property type="entry name" value="Glycos_transf_2"/>
    <property type="match status" value="1"/>
</dbReference>
<proteinExistence type="predicted"/>
<name>A0A838ZSC8_9FLAO</name>
<evidence type="ECO:0000256" key="2">
    <source>
        <dbReference type="ARBA" id="ARBA00022679"/>
    </source>
</evidence>
<evidence type="ECO:0000313" key="5">
    <source>
        <dbReference type="Proteomes" id="UP000552241"/>
    </source>
</evidence>
<dbReference type="GO" id="GO:0008713">
    <property type="term" value="F:ADP-heptose-lipopolysaccharide heptosyltransferase activity"/>
    <property type="evidence" value="ECO:0007669"/>
    <property type="project" value="TreeGrafter"/>
</dbReference>
<evidence type="ECO:0000259" key="3">
    <source>
        <dbReference type="Pfam" id="PF00535"/>
    </source>
</evidence>
<dbReference type="Gene3D" id="3.40.50.2000">
    <property type="entry name" value="Glycogen Phosphorylase B"/>
    <property type="match status" value="2"/>
</dbReference>
<reference evidence="4 5" key="1">
    <citation type="submission" date="2020-07" db="EMBL/GenBank/DDBJ databases">
        <title>Moheibacter lacus sp. nov., a member of the family Flavobacteriaceae isolated from freshwater lake sediment.</title>
        <authorList>
            <person name="Liu Y."/>
        </authorList>
    </citation>
    <scope>NUCLEOTIDE SEQUENCE [LARGE SCALE GENOMIC DNA]</scope>
    <source>
        <strain evidence="4 5">BDHS18</strain>
    </source>
</reference>
<dbReference type="SUPFAM" id="SSF53448">
    <property type="entry name" value="Nucleotide-diphospho-sugar transferases"/>
    <property type="match status" value="1"/>
</dbReference>
<evidence type="ECO:0000313" key="4">
    <source>
        <dbReference type="EMBL" id="MBA5629439.1"/>
    </source>
</evidence>
<accession>A0A838ZSC8</accession>
<dbReference type="InterPro" id="IPR051199">
    <property type="entry name" value="LPS_LOS_Heptosyltrfase"/>
</dbReference>
<organism evidence="4 5">
    <name type="scientific">Moheibacter lacus</name>
    <dbReference type="NCBI Taxonomy" id="2745851"/>
    <lineage>
        <taxon>Bacteria</taxon>
        <taxon>Pseudomonadati</taxon>
        <taxon>Bacteroidota</taxon>
        <taxon>Flavobacteriia</taxon>
        <taxon>Flavobacteriales</taxon>
        <taxon>Weeksellaceae</taxon>
        <taxon>Moheibacter</taxon>
    </lineage>
</organism>
<sequence length="639" mass="75280">MLEFQKNNQIDSKFVSGRTKALILQNKYIGDVLTSSVIAENLKQIDPEIEVHYFCYKPAVSVLENNPFIDQIISFDEKKLKKILVLNQYANQIKQENYDIVLDPYAKLQSRFIVLKSRAKRRISYDKPFFKHIYTDVVKKTMIPSVETSCTAIDNRVSLASPLMKGQIELALHPKIYLTEEEIQEGKDILQKAKLDFDRKTLMVGILGSSEEKSWPIEYMIKLISHLQKYYDFNLLFNYIPSQQSTVDKILAGLSSTDKIYPEVMGKSVREFLKILYHCDAFVGNEGGAVNMSKALDIPTFSIYSPHKFPSDWGCFEDGFHHVSVHFQDLDKKTVDNSTAKQLLRNTHKYYRKLNYPYVRTETDKFLQDNFGAIDLPVEFKKETPKISALLITYNEERNIQKFLDEAWYADEIIIVDSESTDRTAEIAKKHPKVTFITRKFDNFTAQKNFAIDQAQNEWVTFFDADERISKALIFEMMDEINKAEADAFFVYRRFYFMEKYIKRSGWQNDKAIRLFRKSKNRYGEGRLVHELIDSKGKVKFLQNKLDHYSYYSVEEYDRKLTQYSILRAKELFSKRLKPNVFHFWVKPWFRFVHHYVLRMGILDGGEGYIISKLHAHHVFKRYLFLSKMWESEKEKKAK</sequence>
<dbReference type="Gene3D" id="3.90.550.10">
    <property type="entry name" value="Spore Coat Polysaccharide Biosynthesis Protein SpsA, Chain A"/>
    <property type="match status" value="1"/>
</dbReference>
<dbReference type="InterPro" id="IPR029044">
    <property type="entry name" value="Nucleotide-diphossugar_trans"/>
</dbReference>
<dbReference type="PANTHER" id="PTHR30160:SF1">
    <property type="entry name" value="LIPOPOLYSACCHARIDE 1,2-N-ACETYLGLUCOSAMINETRANSFERASE-RELATED"/>
    <property type="match status" value="1"/>
</dbReference>
<dbReference type="GO" id="GO:0009244">
    <property type="term" value="P:lipopolysaccharide core region biosynthetic process"/>
    <property type="evidence" value="ECO:0007669"/>
    <property type="project" value="TreeGrafter"/>
</dbReference>
<dbReference type="Proteomes" id="UP000552241">
    <property type="component" value="Unassembled WGS sequence"/>
</dbReference>
<gene>
    <name evidence="4" type="ORF">HU137_06590</name>
</gene>
<evidence type="ECO:0000256" key="1">
    <source>
        <dbReference type="ARBA" id="ARBA00022676"/>
    </source>
</evidence>
<comment type="caution">
    <text evidence="4">The sequence shown here is derived from an EMBL/GenBank/DDBJ whole genome shotgun (WGS) entry which is preliminary data.</text>
</comment>
<keyword evidence="5" id="KW-1185">Reference proteome</keyword>
<dbReference type="RefSeq" id="WP_182042994.1">
    <property type="nucleotide sequence ID" value="NZ_JACDZE010000001.1"/>
</dbReference>
<dbReference type="EMBL" id="JACDZE010000001">
    <property type="protein sequence ID" value="MBA5629439.1"/>
    <property type="molecule type" value="Genomic_DNA"/>
</dbReference>
<dbReference type="Pfam" id="PF01075">
    <property type="entry name" value="Glyco_transf_9"/>
    <property type="match status" value="1"/>
</dbReference>
<dbReference type="CDD" id="cd03789">
    <property type="entry name" value="GT9_LPS_heptosyltransferase"/>
    <property type="match status" value="1"/>
</dbReference>
<dbReference type="InterPro" id="IPR002201">
    <property type="entry name" value="Glyco_trans_9"/>
</dbReference>
<feature type="domain" description="Glycosyltransferase 2-like" evidence="3">
    <location>
        <begin position="388"/>
        <end position="518"/>
    </location>
</feature>
<dbReference type="InterPro" id="IPR001173">
    <property type="entry name" value="Glyco_trans_2-like"/>
</dbReference>
<dbReference type="PANTHER" id="PTHR30160">
    <property type="entry name" value="TETRAACYLDISACCHARIDE 4'-KINASE-RELATED"/>
    <property type="match status" value="1"/>
</dbReference>
<dbReference type="SUPFAM" id="SSF53756">
    <property type="entry name" value="UDP-Glycosyltransferase/glycogen phosphorylase"/>
    <property type="match status" value="1"/>
</dbReference>
<keyword evidence="2 4" id="KW-0808">Transferase</keyword>
<dbReference type="GO" id="GO:0005829">
    <property type="term" value="C:cytosol"/>
    <property type="evidence" value="ECO:0007669"/>
    <property type="project" value="TreeGrafter"/>
</dbReference>